<dbReference type="GO" id="GO:0043565">
    <property type="term" value="F:sequence-specific DNA binding"/>
    <property type="evidence" value="ECO:0007669"/>
    <property type="project" value="InterPro"/>
</dbReference>
<sequence>MSSWSHDDYADHASDSTDLYPAAETLAERQQIAKHMHVISHDARLLHRLARRQIQSRNRHRTVTDEEDLSTMHILNKNIKRQLDEVTHPDSPPHDNASAAKQSKFDGHVPTKRARTHNALDCYVGKSNCPSQAKMTWVRSCRVCGTTETPRWRGNPSDMDPLCNVCGLLEKKRAGRKHAEVAEFINSQWSHRQR</sequence>
<dbReference type="EMBL" id="KL648331">
    <property type="protein sequence ID" value="KEY71328.1"/>
    <property type="molecule type" value="Genomic_DNA"/>
</dbReference>
<evidence type="ECO:0000259" key="3">
    <source>
        <dbReference type="PROSITE" id="PS50114"/>
    </source>
</evidence>
<reference evidence="4 5" key="1">
    <citation type="journal article" date="2014" name="BMC Genomics">
        <title>Comparative genome sequencing reveals chemotype-specific gene clusters in the toxigenic black mold Stachybotrys.</title>
        <authorList>
            <person name="Semeiks J."/>
            <person name="Borek D."/>
            <person name="Otwinowski Z."/>
            <person name="Grishin N.V."/>
        </authorList>
    </citation>
    <scope>NUCLEOTIDE SEQUENCE [LARGE SCALE GENOMIC DNA]</scope>
    <source>
        <strain evidence="5">CBS 109288 / IBT 7711</strain>
    </source>
</reference>
<evidence type="ECO:0000313" key="4">
    <source>
        <dbReference type="EMBL" id="KEY71328.1"/>
    </source>
</evidence>
<accession>A0A084B199</accession>
<evidence type="ECO:0000256" key="2">
    <source>
        <dbReference type="SAM" id="MobiDB-lite"/>
    </source>
</evidence>
<keyword evidence="1" id="KW-0862">Zinc</keyword>
<dbReference type="SMART" id="SM00401">
    <property type="entry name" value="ZnF_GATA"/>
    <property type="match status" value="1"/>
</dbReference>
<feature type="domain" description="GATA-type" evidence="3">
    <location>
        <begin position="139"/>
        <end position="171"/>
    </location>
</feature>
<dbReference type="PROSITE" id="PS50114">
    <property type="entry name" value="GATA_ZN_FINGER_2"/>
    <property type="match status" value="1"/>
</dbReference>
<evidence type="ECO:0000313" key="5">
    <source>
        <dbReference type="Proteomes" id="UP000028045"/>
    </source>
</evidence>
<organism evidence="4 5">
    <name type="scientific">Stachybotrys chartarum (strain CBS 109288 / IBT 7711)</name>
    <name type="common">Toxic black mold</name>
    <name type="synonym">Stilbospora chartarum</name>
    <dbReference type="NCBI Taxonomy" id="1280523"/>
    <lineage>
        <taxon>Eukaryota</taxon>
        <taxon>Fungi</taxon>
        <taxon>Dikarya</taxon>
        <taxon>Ascomycota</taxon>
        <taxon>Pezizomycotina</taxon>
        <taxon>Sordariomycetes</taxon>
        <taxon>Hypocreomycetidae</taxon>
        <taxon>Hypocreales</taxon>
        <taxon>Stachybotryaceae</taxon>
        <taxon>Stachybotrys</taxon>
    </lineage>
</organism>
<protein>
    <recommendedName>
        <fullName evidence="3">GATA-type domain-containing protein</fullName>
    </recommendedName>
</protein>
<proteinExistence type="predicted"/>
<feature type="region of interest" description="Disordered" evidence="2">
    <location>
        <begin position="85"/>
        <end position="108"/>
    </location>
</feature>
<dbReference type="HOGENOM" id="CLU_1403267_0_0_1"/>
<dbReference type="Gene3D" id="3.30.50.10">
    <property type="entry name" value="Erythroid Transcription Factor GATA-1, subunit A"/>
    <property type="match status" value="1"/>
</dbReference>
<gene>
    <name evidence="4" type="ORF">S7711_05919</name>
</gene>
<name>A0A084B199_STACB</name>
<keyword evidence="5" id="KW-1185">Reference proteome</keyword>
<dbReference type="SUPFAM" id="SSF57716">
    <property type="entry name" value="Glucocorticoid receptor-like (DNA-binding domain)"/>
    <property type="match status" value="1"/>
</dbReference>
<dbReference type="CDD" id="cd00202">
    <property type="entry name" value="ZnF_GATA"/>
    <property type="match status" value="1"/>
</dbReference>
<dbReference type="OrthoDB" id="2162994at2759"/>
<dbReference type="Pfam" id="PF00320">
    <property type="entry name" value="GATA"/>
    <property type="match status" value="1"/>
</dbReference>
<dbReference type="Proteomes" id="UP000028045">
    <property type="component" value="Unassembled WGS sequence"/>
</dbReference>
<dbReference type="GO" id="GO:0006355">
    <property type="term" value="P:regulation of DNA-templated transcription"/>
    <property type="evidence" value="ECO:0007669"/>
    <property type="project" value="InterPro"/>
</dbReference>
<keyword evidence="1" id="KW-0863">Zinc-finger</keyword>
<dbReference type="InterPro" id="IPR013088">
    <property type="entry name" value="Znf_NHR/GATA"/>
</dbReference>
<evidence type="ECO:0000256" key="1">
    <source>
        <dbReference type="PROSITE-ProRule" id="PRU00094"/>
    </source>
</evidence>
<keyword evidence="1" id="KW-0479">Metal-binding</keyword>
<dbReference type="AlphaFoldDB" id="A0A084B199"/>
<dbReference type="GO" id="GO:0008270">
    <property type="term" value="F:zinc ion binding"/>
    <property type="evidence" value="ECO:0007669"/>
    <property type="project" value="UniProtKB-KW"/>
</dbReference>
<dbReference type="InterPro" id="IPR000679">
    <property type="entry name" value="Znf_GATA"/>
</dbReference>